<dbReference type="GO" id="GO:0043190">
    <property type="term" value="C:ATP-binding cassette (ABC) transporter complex"/>
    <property type="evidence" value="ECO:0007669"/>
    <property type="project" value="InterPro"/>
</dbReference>
<evidence type="ECO:0000256" key="2">
    <source>
        <dbReference type="ARBA" id="ARBA00022692"/>
    </source>
</evidence>
<keyword evidence="2 5" id="KW-0812">Transmembrane</keyword>
<accession>A0AAP4C5V9</accession>
<organism evidence="6 7">
    <name type="scientific">Pseudoglutamicibacter cumminsii</name>
    <dbReference type="NCBI Taxonomy" id="156979"/>
    <lineage>
        <taxon>Bacteria</taxon>
        <taxon>Bacillati</taxon>
        <taxon>Actinomycetota</taxon>
        <taxon>Actinomycetes</taxon>
        <taxon>Micrococcales</taxon>
        <taxon>Micrococcaceae</taxon>
        <taxon>Pseudoglutamicibacter</taxon>
    </lineage>
</organism>
<dbReference type="EMBL" id="JASODW010000001">
    <property type="protein sequence ID" value="MDK6274531.1"/>
    <property type="molecule type" value="Genomic_DNA"/>
</dbReference>
<comment type="subcellular location">
    <subcellularLocation>
        <location evidence="1">Membrane</location>
        <topology evidence="1">Multi-pass membrane protein</topology>
    </subcellularLocation>
</comment>
<proteinExistence type="predicted"/>
<protein>
    <submittedName>
        <fullName evidence="6">ABC transporter permease</fullName>
    </submittedName>
</protein>
<dbReference type="InterPro" id="IPR000412">
    <property type="entry name" value="ABC_2_transport"/>
</dbReference>
<dbReference type="RefSeq" id="WP_285332479.1">
    <property type="nucleotide sequence ID" value="NZ_JASODW010000001.1"/>
</dbReference>
<dbReference type="InterPro" id="IPR051328">
    <property type="entry name" value="T7SS_ABC-Transporter"/>
</dbReference>
<feature type="transmembrane region" description="Helical" evidence="5">
    <location>
        <begin position="148"/>
        <end position="172"/>
    </location>
</feature>
<dbReference type="AlphaFoldDB" id="A0AAP4C5V9"/>
<evidence type="ECO:0000256" key="1">
    <source>
        <dbReference type="ARBA" id="ARBA00004141"/>
    </source>
</evidence>
<evidence type="ECO:0000256" key="3">
    <source>
        <dbReference type="ARBA" id="ARBA00022989"/>
    </source>
</evidence>
<keyword evidence="4 5" id="KW-0472">Membrane</keyword>
<evidence type="ECO:0000313" key="6">
    <source>
        <dbReference type="EMBL" id="MDK6274531.1"/>
    </source>
</evidence>
<dbReference type="PANTHER" id="PTHR43077">
    <property type="entry name" value="TRANSPORT PERMEASE YVFS-RELATED"/>
    <property type="match status" value="1"/>
</dbReference>
<name>A0AAP4C5V9_9MICC</name>
<gene>
    <name evidence="6" type="ORF">QP116_02020</name>
</gene>
<keyword evidence="3 5" id="KW-1133">Transmembrane helix</keyword>
<dbReference type="PANTHER" id="PTHR43077:SF11">
    <property type="entry name" value="TRANSPORT PERMEASE YVFS-RELATED"/>
    <property type="match status" value="1"/>
</dbReference>
<feature type="transmembrane region" description="Helical" evidence="5">
    <location>
        <begin position="240"/>
        <end position="260"/>
    </location>
</feature>
<sequence length="268" mass="28969">MTTKTMSENTTSTSSTSRTLRFAGHELLRLRRDMATIFFSVGLPIFFYLIFGALQIYGQMEINGGNVAAYVMLGMAFYAGVVGAVGAAGASVTDSRSGWGRQLALTPLRPAQLAFANAVSIAVRAVLPIAAVFIAGALTNAKMQPEQWALTFLACVLCSIPFGFYGLAWTLAIPKENTVGIATGSIVILAFAANMFMPLTGALLDIGRFTPMYGAMMLVRWPLAEGGQVAGMGFTYEPMWYAWVSISVWTAIFVGFCLMMRKRDKNRS</sequence>
<dbReference type="Proteomes" id="UP001240483">
    <property type="component" value="Unassembled WGS sequence"/>
</dbReference>
<comment type="caution">
    <text evidence="6">The sequence shown here is derived from an EMBL/GenBank/DDBJ whole genome shotgun (WGS) entry which is preliminary data.</text>
</comment>
<evidence type="ECO:0000256" key="5">
    <source>
        <dbReference type="SAM" id="Phobius"/>
    </source>
</evidence>
<feature type="transmembrane region" description="Helical" evidence="5">
    <location>
        <begin position="113"/>
        <end position="136"/>
    </location>
</feature>
<feature type="transmembrane region" description="Helical" evidence="5">
    <location>
        <begin position="179"/>
        <end position="204"/>
    </location>
</feature>
<dbReference type="PIRSF" id="PIRSF006648">
    <property type="entry name" value="DrrB"/>
    <property type="match status" value="1"/>
</dbReference>
<feature type="transmembrane region" description="Helical" evidence="5">
    <location>
        <begin position="69"/>
        <end position="92"/>
    </location>
</feature>
<evidence type="ECO:0000313" key="7">
    <source>
        <dbReference type="Proteomes" id="UP001240483"/>
    </source>
</evidence>
<reference evidence="6" key="1">
    <citation type="submission" date="2023-05" db="EMBL/GenBank/DDBJ databases">
        <title>Cataloging the Phylogenetic Diversity of Human Bladder Bacteria.</title>
        <authorList>
            <person name="Du J."/>
        </authorList>
    </citation>
    <scope>NUCLEOTIDE SEQUENCE</scope>
    <source>
        <strain evidence="6">UMB9978</strain>
    </source>
</reference>
<evidence type="ECO:0000256" key="4">
    <source>
        <dbReference type="ARBA" id="ARBA00023136"/>
    </source>
</evidence>
<dbReference type="GO" id="GO:0140359">
    <property type="term" value="F:ABC-type transporter activity"/>
    <property type="evidence" value="ECO:0007669"/>
    <property type="project" value="InterPro"/>
</dbReference>
<feature type="transmembrane region" description="Helical" evidence="5">
    <location>
        <begin position="37"/>
        <end position="57"/>
    </location>
</feature>